<dbReference type="PANTHER" id="PTHR38102:SF1">
    <property type="entry name" value="PERIPLASMIC CHAPERONE SPY"/>
    <property type="match status" value="1"/>
</dbReference>
<evidence type="ECO:0000256" key="2">
    <source>
        <dbReference type="ARBA" id="ARBA00008441"/>
    </source>
</evidence>
<evidence type="ECO:0000256" key="5">
    <source>
        <dbReference type="SAM" id="MobiDB-lite"/>
    </source>
</evidence>
<keyword evidence="8" id="KW-1185">Reference proteome</keyword>
<comment type="subcellular location">
    <subcellularLocation>
        <location evidence="1">Periplasm</location>
    </subcellularLocation>
</comment>
<dbReference type="InterPro" id="IPR012899">
    <property type="entry name" value="LTXXQ"/>
</dbReference>
<name>A0A1Z4LQ78_9CYAN</name>
<reference evidence="7 8" key="1">
    <citation type="submission" date="2017-06" db="EMBL/GenBank/DDBJ databases">
        <title>Genome sequencing of cyanobaciteial culture collection at National Institute for Environmental Studies (NIES).</title>
        <authorList>
            <person name="Hirose Y."/>
            <person name="Shimura Y."/>
            <person name="Fujisawa T."/>
            <person name="Nakamura Y."/>
            <person name="Kawachi M."/>
        </authorList>
    </citation>
    <scope>NUCLEOTIDE SEQUENCE [LARGE SCALE GENOMIC DNA]</scope>
    <source>
        <strain evidence="7 8">NIES-267</strain>
    </source>
</reference>
<proteinExistence type="inferred from homology"/>
<dbReference type="EMBL" id="AP018227">
    <property type="protein sequence ID" value="BAY83324.1"/>
    <property type="molecule type" value="Genomic_DNA"/>
</dbReference>
<gene>
    <name evidence="7" type="ORF">NIES267_28110</name>
</gene>
<evidence type="ECO:0008006" key="9">
    <source>
        <dbReference type="Google" id="ProtNLM"/>
    </source>
</evidence>
<dbReference type="AlphaFoldDB" id="A0A1Z4LQ78"/>
<evidence type="ECO:0000256" key="4">
    <source>
        <dbReference type="ARBA" id="ARBA00022764"/>
    </source>
</evidence>
<dbReference type="GO" id="GO:0051082">
    <property type="term" value="F:unfolded protein binding"/>
    <property type="evidence" value="ECO:0007669"/>
    <property type="project" value="TreeGrafter"/>
</dbReference>
<dbReference type="InterPro" id="IPR052211">
    <property type="entry name" value="Cpx_auxiliary_protein"/>
</dbReference>
<dbReference type="GO" id="GO:0030288">
    <property type="term" value="C:outer membrane-bounded periplasmic space"/>
    <property type="evidence" value="ECO:0007669"/>
    <property type="project" value="TreeGrafter"/>
</dbReference>
<accession>A0A1Z4LQ78</accession>
<organism evidence="7 8">
    <name type="scientific">Calothrix parasitica NIES-267</name>
    <dbReference type="NCBI Taxonomy" id="1973488"/>
    <lineage>
        <taxon>Bacteria</taxon>
        <taxon>Bacillati</taxon>
        <taxon>Cyanobacteriota</taxon>
        <taxon>Cyanophyceae</taxon>
        <taxon>Nostocales</taxon>
        <taxon>Calotrichaceae</taxon>
        <taxon>Calothrix</taxon>
    </lineage>
</organism>
<keyword evidence="4" id="KW-0574">Periplasm</keyword>
<comment type="similarity">
    <text evidence="2">Belongs to the CpxP/Spy family.</text>
</comment>
<feature type="compositionally biased region" description="Basic residues" evidence="5">
    <location>
        <begin position="153"/>
        <end position="165"/>
    </location>
</feature>
<dbReference type="Pfam" id="PF07813">
    <property type="entry name" value="LTXXQ"/>
    <property type="match status" value="1"/>
</dbReference>
<keyword evidence="3 6" id="KW-0732">Signal</keyword>
<dbReference type="PANTHER" id="PTHR38102">
    <property type="entry name" value="PERIPLASMIC CHAPERONE SPY"/>
    <property type="match status" value="1"/>
</dbReference>
<evidence type="ECO:0000313" key="8">
    <source>
        <dbReference type="Proteomes" id="UP000218418"/>
    </source>
</evidence>
<evidence type="ECO:0000256" key="1">
    <source>
        <dbReference type="ARBA" id="ARBA00004418"/>
    </source>
</evidence>
<evidence type="ECO:0000256" key="3">
    <source>
        <dbReference type="ARBA" id="ARBA00022729"/>
    </source>
</evidence>
<evidence type="ECO:0000313" key="7">
    <source>
        <dbReference type="EMBL" id="BAY83324.1"/>
    </source>
</evidence>
<protein>
    <recommendedName>
        <fullName evidence="9">P pilus assembly/Cpx signaling pathway, periplasmic inhibitor/zinc-resistance associated protein</fullName>
    </recommendedName>
</protein>
<dbReference type="Proteomes" id="UP000218418">
    <property type="component" value="Chromosome"/>
</dbReference>
<feature type="signal peptide" evidence="6">
    <location>
        <begin position="1"/>
        <end position="40"/>
    </location>
</feature>
<feature type="chain" id="PRO_5012418980" description="P pilus assembly/Cpx signaling pathway, periplasmic inhibitor/zinc-resistance associated protein" evidence="6">
    <location>
        <begin position="41"/>
        <end position="165"/>
    </location>
</feature>
<evidence type="ECO:0000256" key="6">
    <source>
        <dbReference type="SAM" id="SignalP"/>
    </source>
</evidence>
<sequence length="165" mass="18677">MVTSNKTKPGNITQMKLNKLSFLVGAVALTLTAIPFAAEAEINSSSPTIVAQRQKRGGWKDKLNLTEDQKAQMQQIKQSARAQMQEILTPEQLQKLEAAKANGQKKRGVFRTLNLTDAQKAEMKKVRESKKAQFEAILTDEQKAQLQEMKQNRQNRRQSRRQNAN</sequence>
<feature type="region of interest" description="Disordered" evidence="5">
    <location>
        <begin position="145"/>
        <end position="165"/>
    </location>
</feature>